<name>A0A6B7ZEX5_9CAUD</name>
<proteinExistence type="predicted"/>
<protein>
    <submittedName>
        <fullName evidence="1">Uncharacterized protein</fullName>
    </submittedName>
</protein>
<sequence>MMEDLRLEDLRPCYRVKIGYQVHYVPKNEVEHIAIDEENSHTTLILKSGDKIKTNQTMIELRESAIEIPF</sequence>
<dbReference type="EMBL" id="MN642089">
    <property type="protein sequence ID" value="QGH72037.1"/>
    <property type="molecule type" value="Genomic_DNA"/>
</dbReference>
<keyword evidence="2" id="KW-1185">Reference proteome</keyword>
<evidence type="ECO:0000313" key="1">
    <source>
        <dbReference type="EMBL" id="QGH72037.1"/>
    </source>
</evidence>
<dbReference type="Proteomes" id="UP000464669">
    <property type="component" value="Segment"/>
</dbReference>
<evidence type="ECO:0000313" key="2">
    <source>
        <dbReference type="Proteomes" id="UP000464669"/>
    </source>
</evidence>
<organism evidence="1 2">
    <name type="scientific">Klebsiella phage N1M2</name>
    <dbReference type="NCBI Taxonomy" id="2664939"/>
    <lineage>
        <taxon>Viruses</taxon>
        <taxon>Duplodnaviria</taxon>
        <taxon>Heunggongvirae</taxon>
        <taxon>Uroviricota</taxon>
        <taxon>Caudoviricetes</taxon>
        <taxon>Chimalliviridae</taxon>
        <taxon>Nimduovirus</taxon>
        <taxon>Nimduovirus N1M2</taxon>
    </lineage>
</organism>
<gene>
    <name evidence="1" type="ORF">N1M2_174</name>
</gene>
<accession>A0A6B7ZEX5</accession>
<reference evidence="1 2" key="1">
    <citation type="submission" date="2019-11" db="EMBL/GenBank/DDBJ databases">
        <authorList>
            <person name="Lewis R."/>
            <person name="Clooney A.G."/>
            <person name="Stockdale S.R."/>
            <person name="Buttimer C."/>
            <person name="Draper L.A."/>
            <person name="Ross R.P."/>
            <person name="Hill C."/>
        </authorList>
    </citation>
    <scope>NUCLEOTIDE SEQUENCE [LARGE SCALE GENOMIC DNA]</scope>
</reference>